<sequence length="78" mass="8116">MWAAEVAAVLRDSGGPERSCFRVADAASGDLEPGTDPQDVLLRLSVLWGISPGEGAEARAARILDLVLDGLRTRPGGS</sequence>
<protein>
    <recommendedName>
        <fullName evidence="2">TetR family transcriptional regulator</fullName>
    </recommendedName>
</protein>
<evidence type="ECO:0008006" key="2">
    <source>
        <dbReference type="Google" id="ProtNLM"/>
    </source>
</evidence>
<name>A0AAU3IFR1_9ACTN</name>
<evidence type="ECO:0000313" key="1">
    <source>
        <dbReference type="EMBL" id="WTZ15119.1"/>
    </source>
</evidence>
<dbReference type="Gene3D" id="1.10.357.10">
    <property type="entry name" value="Tetracycline Repressor, domain 2"/>
    <property type="match status" value="1"/>
</dbReference>
<dbReference type="EMBL" id="CP109546">
    <property type="protein sequence ID" value="WTZ15119.1"/>
    <property type="molecule type" value="Genomic_DNA"/>
</dbReference>
<reference evidence="1" key="1">
    <citation type="submission" date="2022-10" db="EMBL/GenBank/DDBJ databases">
        <title>The complete genomes of actinobacterial strains from the NBC collection.</title>
        <authorList>
            <person name="Joergensen T.S."/>
            <person name="Alvarez Arevalo M."/>
            <person name="Sterndorff E.B."/>
            <person name="Faurdal D."/>
            <person name="Vuksanovic O."/>
            <person name="Mourched A.-S."/>
            <person name="Charusanti P."/>
            <person name="Shaw S."/>
            <person name="Blin K."/>
            <person name="Weber T."/>
        </authorList>
    </citation>
    <scope>NUCLEOTIDE SEQUENCE</scope>
    <source>
        <strain evidence="1">NBC_01393</strain>
    </source>
</reference>
<dbReference type="AlphaFoldDB" id="A0AAU3IFR1"/>
<organism evidence="1">
    <name type="scientific">Streptomyces sp. NBC_01393</name>
    <dbReference type="NCBI Taxonomy" id="2903851"/>
    <lineage>
        <taxon>Bacteria</taxon>
        <taxon>Bacillati</taxon>
        <taxon>Actinomycetota</taxon>
        <taxon>Actinomycetes</taxon>
        <taxon>Kitasatosporales</taxon>
        <taxon>Streptomycetaceae</taxon>
        <taxon>Streptomyces</taxon>
    </lineage>
</organism>
<gene>
    <name evidence="1" type="ORF">OG699_07395</name>
</gene>
<accession>A0AAU3IFR1</accession>
<proteinExistence type="predicted"/>